<dbReference type="EnsemblPlants" id="AES99388">
    <property type="protein sequence ID" value="AES99388"/>
    <property type="gene ID" value="MTR_5g080210"/>
</dbReference>
<reference evidence="1 3" key="2">
    <citation type="journal article" date="2014" name="BMC Genomics">
        <title>An improved genome release (version Mt4.0) for the model legume Medicago truncatula.</title>
        <authorList>
            <person name="Tang H."/>
            <person name="Krishnakumar V."/>
            <person name="Bidwell S."/>
            <person name="Rosen B."/>
            <person name="Chan A."/>
            <person name="Zhou S."/>
            <person name="Gentzbittel L."/>
            <person name="Childs K.L."/>
            <person name="Yandell M."/>
            <person name="Gundlach H."/>
            <person name="Mayer K.F."/>
            <person name="Schwartz D.C."/>
            <person name="Town C.D."/>
        </authorList>
    </citation>
    <scope>GENOME REANNOTATION</scope>
    <source>
        <strain evidence="2 3">cv. Jemalong A17</strain>
    </source>
</reference>
<gene>
    <name evidence="1" type="ordered locus">MTR_5g080210</name>
</gene>
<evidence type="ECO:0008006" key="4">
    <source>
        <dbReference type="Google" id="ProtNLM"/>
    </source>
</evidence>
<dbReference type="HOGENOM" id="CLU_082252_0_0_1"/>
<dbReference type="Proteomes" id="UP000002051">
    <property type="component" value="Chromosome 5"/>
</dbReference>
<evidence type="ECO:0000313" key="1">
    <source>
        <dbReference type="EMBL" id="AES99388.1"/>
    </source>
</evidence>
<evidence type="ECO:0000313" key="3">
    <source>
        <dbReference type="Proteomes" id="UP000002051"/>
    </source>
</evidence>
<organism evidence="1 3">
    <name type="scientific">Medicago truncatula</name>
    <name type="common">Barrel medic</name>
    <name type="synonym">Medicago tribuloides</name>
    <dbReference type="NCBI Taxonomy" id="3880"/>
    <lineage>
        <taxon>Eukaryota</taxon>
        <taxon>Viridiplantae</taxon>
        <taxon>Streptophyta</taxon>
        <taxon>Embryophyta</taxon>
        <taxon>Tracheophyta</taxon>
        <taxon>Spermatophyta</taxon>
        <taxon>Magnoliopsida</taxon>
        <taxon>eudicotyledons</taxon>
        <taxon>Gunneridae</taxon>
        <taxon>Pentapetalae</taxon>
        <taxon>rosids</taxon>
        <taxon>fabids</taxon>
        <taxon>Fabales</taxon>
        <taxon>Fabaceae</taxon>
        <taxon>Papilionoideae</taxon>
        <taxon>50 kb inversion clade</taxon>
        <taxon>NPAAA clade</taxon>
        <taxon>Hologalegina</taxon>
        <taxon>IRL clade</taxon>
        <taxon>Trifolieae</taxon>
        <taxon>Medicago</taxon>
    </lineage>
</organism>
<dbReference type="PaxDb" id="3880-AES99388"/>
<sequence>MACSYFVSVSTRNCCQNKLAWVANFNGIAAYPRRPGCQQKNKLVRRGIIQAVNIRCGAGCGFDETESHLFLHCTLFCSLWQPVRSWIDISGVDPQNIHDHFTQFIHYRGHSRTCRSFLQLVWLFCIWLVWTGRNNKLFNNIQTPILQILEKVKHNSYWLLKANNTTFLFGSQRWWSDPLLCLGID</sequence>
<accession>G7KGR1</accession>
<reference evidence="2" key="3">
    <citation type="submission" date="2015-04" db="UniProtKB">
        <authorList>
            <consortium name="EnsemblPlants"/>
        </authorList>
    </citation>
    <scope>IDENTIFICATION</scope>
    <source>
        <strain evidence="2">cv. Jemalong A17</strain>
    </source>
</reference>
<name>G7KGR1_MEDTR</name>
<proteinExistence type="predicted"/>
<keyword evidence="3" id="KW-1185">Reference proteome</keyword>
<dbReference type="EMBL" id="CM001221">
    <property type="protein sequence ID" value="AES99388.1"/>
    <property type="molecule type" value="Genomic_DNA"/>
</dbReference>
<dbReference type="AlphaFoldDB" id="G7KGR1"/>
<evidence type="ECO:0000313" key="2">
    <source>
        <dbReference type="EnsemblPlants" id="AES99388"/>
    </source>
</evidence>
<protein>
    <recommendedName>
        <fullName evidence="4">Reverse transcriptase zinc-binding domain-containing protein</fullName>
    </recommendedName>
</protein>
<reference evidence="1 3" key="1">
    <citation type="journal article" date="2011" name="Nature">
        <title>The Medicago genome provides insight into the evolution of rhizobial symbioses.</title>
        <authorList>
            <person name="Young N.D."/>
            <person name="Debelle F."/>
            <person name="Oldroyd G.E."/>
            <person name="Geurts R."/>
            <person name="Cannon S.B."/>
            <person name="Udvardi M.K."/>
            <person name="Benedito V.A."/>
            <person name="Mayer K.F."/>
            <person name="Gouzy J."/>
            <person name="Schoof H."/>
            <person name="Van de Peer Y."/>
            <person name="Proost S."/>
            <person name="Cook D.R."/>
            <person name="Meyers B.C."/>
            <person name="Spannagl M."/>
            <person name="Cheung F."/>
            <person name="De Mita S."/>
            <person name="Krishnakumar V."/>
            <person name="Gundlach H."/>
            <person name="Zhou S."/>
            <person name="Mudge J."/>
            <person name="Bharti A.K."/>
            <person name="Murray J.D."/>
            <person name="Naoumkina M.A."/>
            <person name="Rosen B."/>
            <person name="Silverstein K.A."/>
            <person name="Tang H."/>
            <person name="Rombauts S."/>
            <person name="Zhao P.X."/>
            <person name="Zhou P."/>
            <person name="Barbe V."/>
            <person name="Bardou P."/>
            <person name="Bechner M."/>
            <person name="Bellec A."/>
            <person name="Berger A."/>
            <person name="Berges H."/>
            <person name="Bidwell S."/>
            <person name="Bisseling T."/>
            <person name="Choisne N."/>
            <person name="Couloux A."/>
            <person name="Denny R."/>
            <person name="Deshpande S."/>
            <person name="Dai X."/>
            <person name="Doyle J.J."/>
            <person name="Dudez A.M."/>
            <person name="Farmer A.D."/>
            <person name="Fouteau S."/>
            <person name="Franken C."/>
            <person name="Gibelin C."/>
            <person name="Gish J."/>
            <person name="Goldstein S."/>
            <person name="Gonzalez A.J."/>
            <person name="Green P.J."/>
            <person name="Hallab A."/>
            <person name="Hartog M."/>
            <person name="Hua A."/>
            <person name="Humphray S.J."/>
            <person name="Jeong D.H."/>
            <person name="Jing Y."/>
            <person name="Jocker A."/>
            <person name="Kenton S.M."/>
            <person name="Kim D.J."/>
            <person name="Klee K."/>
            <person name="Lai H."/>
            <person name="Lang C."/>
            <person name="Lin S."/>
            <person name="Macmil S.L."/>
            <person name="Magdelenat G."/>
            <person name="Matthews L."/>
            <person name="McCorrison J."/>
            <person name="Monaghan E.L."/>
            <person name="Mun J.H."/>
            <person name="Najar F.Z."/>
            <person name="Nicholson C."/>
            <person name="Noirot C."/>
            <person name="O'Bleness M."/>
            <person name="Paule C.R."/>
            <person name="Poulain J."/>
            <person name="Prion F."/>
            <person name="Qin B."/>
            <person name="Qu C."/>
            <person name="Retzel E.F."/>
            <person name="Riddle C."/>
            <person name="Sallet E."/>
            <person name="Samain S."/>
            <person name="Samson N."/>
            <person name="Sanders I."/>
            <person name="Saurat O."/>
            <person name="Scarpelli C."/>
            <person name="Schiex T."/>
            <person name="Segurens B."/>
            <person name="Severin A.J."/>
            <person name="Sherrier D.J."/>
            <person name="Shi R."/>
            <person name="Sims S."/>
            <person name="Singer S.R."/>
            <person name="Sinharoy S."/>
            <person name="Sterck L."/>
            <person name="Viollet A."/>
            <person name="Wang B.B."/>
            <person name="Wang K."/>
            <person name="Wang M."/>
            <person name="Wang X."/>
            <person name="Warfsmann J."/>
            <person name="Weissenbach J."/>
            <person name="White D.D."/>
            <person name="White J.D."/>
            <person name="Wiley G.B."/>
            <person name="Wincker P."/>
            <person name="Xing Y."/>
            <person name="Yang L."/>
            <person name="Yao Z."/>
            <person name="Ying F."/>
            <person name="Zhai J."/>
            <person name="Zhou L."/>
            <person name="Zuber A."/>
            <person name="Denarie J."/>
            <person name="Dixon R.A."/>
            <person name="May G.D."/>
            <person name="Schwartz D.C."/>
            <person name="Rogers J."/>
            <person name="Quetier F."/>
            <person name="Town C.D."/>
            <person name="Roe B.A."/>
        </authorList>
    </citation>
    <scope>NUCLEOTIDE SEQUENCE [LARGE SCALE GENOMIC DNA]</scope>
    <source>
        <strain evidence="1">A17</strain>
        <strain evidence="2 3">cv. Jemalong A17</strain>
    </source>
</reference>